<dbReference type="PROSITE" id="PS50048">
    <property type="entry name" value="ZN2_CY6_FUNGAL_2"/>
    <property type="match status" value="1"/>
</dbReference>
<name>A0ABR4FQ31_9EURO</name>
<dbReference type="PANTHER" id="PTHR47425:SF2">
    <property type="entry name" value="FARB-RELATED"/>
    <property type="match status" value="1"/>
</dbReference>
<evidence type="ECO:0000256" key="1">
    <source>
        <dbReference type="ARBA" id="ARBA00022723"/>
    </source>
</evidence>
<dbReference type="SMART" id="SM00906">
    <property type="entry name" value="Fungal_trans"/>
    <property type="match status" value="1"/>
</dbReference>
<evidence type="ECO:0000313" key="9">
    <source>
        <dbReference type="Proteomes" id="UP001610563"/>
    </source>
</evidence>
<dbReference type="InterPro" id="IPR052761">
    <property type="entry name" value="Fungal_Detox/Toxin_TFs"/>
</dbReference>
<feature type="domain" description="Zn(2)-C6 fungal-type" evidence="7">
    <location>
        <begin position="12"/>
        <end position="44"/>
    </location>
</feature>
<dbReference type="Pfam" id="PF00172">
    <property type="entry name" value="Zn_clus"/>
    <property type="match status" value="1"/>
</dbReference>
<dbReference type="InterPro" id="IPR036864">
    <property type="entry name" value="Zn2-C6_fun-type_DNA-bd_sf"/>
</dbReference>
<dbReference type="Gene3D" id="4.10.240.10">
    <property type="entry name" value="Zn(2)-C6 fungal-type DNA-binding domain"/>
    <property type="match status" value="1"/>
</dbReference>
<evidence type="ECO:0000256" key="4">
    <source>
        <dbReference type="ARBA" id="ARBA00023163"/>
    </source>
</evidence>
<comment type="caution">
    <text evidence="8">The sequence shown here is derived from an EMBL/GenBank/DDBJ whole genome shotgun (WGS) entry which is preliminary data.</text>
</comment>
<keyword evidence="9" id="KW-1185">Reference proteome</keyword>
<dbReference type="EMBL" id="JBFTWV010000147">
    <property type="protein sequence ID" value="KAL2785350.1"/>
    <property type="molecule type" value="Genomic_DNA"/>
</dbReference>
<dbReference type="CDD" id="cd12148">
    <property type="entry name" value="fungal_TF_MHR"/>
    <property type="match status" value="1"/>
</dbReference>
<dbReference type="SUPFAM" id="SSF57701">
    <property type="entry name" value="Zn2/Cys6 DNA-binding domain"/>
    <property type="match status" value="1"/>
</dbReference>
<dbReference type="CDD" id="cd00067">
    <property type="entry name" value="GAL4"/>
    <property type="match status" value="1"/>
</dbReference>
<evidence type="ECO:0000256" key="6">
    <source>
        <dbReference type="SAM" id="MobiDB-lite"/>
    </source>
</evidence>
<organism evidence="8 9">
    <name type="scientific">Aspergillus keveii</name>
    <dbReference type="NCBI Taxonomy" id="714993"/>
    <lineage>
        <taxon>Eukaryota</taxon>
        <taxon>Fungi</taxon>
        <taxon>Dikarya</taxon>
        <taxon>Ascomycota</taxon>
        <taxon>Pezizomycotina</taxon>
        <taxon>Eurotiomycetes</taxon>
        <taxon>Eurotiomycetidae</taxon>
        <taxon>Eurotiales</taxon>
        <taxon>Aspergillaceae</taxon>
        <taxon>Aspergillus</taxon>
        <taxon>Aspergillus subgen. Nidulantes</taxon>
    </lineage>
</organism>
<keyword evidence="5" id="KW-0539">Nucleus</keyword>
<dbReference type="InterPro" id="IPR007219">
    <property type="entry name" value="XnlR_reg_dom"/>
</dbReference>
<evidence type="ECO:0000256" key="5">
    <source>
        <dbReference type="ARBA" id="ARBA00023242"/>
    </source>
</evidence>
<feature type="region of interest" description="Disordered" evidence="6">
    <location>
        <begin position="46"/>
        <end position="85"/>
    </location>
</feature>
<evidence type="ECO:0000313" key="8">
    <source>
        <dbReference type="EMBL" id="KAL2785350.1"/>
    </source>
</evidence>
<sequence length="712" mass="79294">MEHVKVARVSVACTSCRRRKAKCHYVYDGSACRHCVRNGIKCSLRKSKRSRDEDQVSQPNSTKGPPRRSTRLEHAAARPNTSKKVHIQPPHIDPNLQFITQFLDLDEHEFLDQMGTSYGNYPFLELSGLAGLSSAQVVHLKAQGCLSLPTQDILDHLVCCYFRFVHCHIPLLNEGEFWSAYQESRLGSGSTAFTSLFVFQAVLFCSLAYAPLALIHKLGYASREVAHAAFHLRAKLLYELGAETDSLYLAQGCLLLSRHNTGARPNQATEWLAIAINNAVSIQAHRAGTWRSSDEACNTKKRLWWSIIIRDRSLSLGLRRGILVVPPMLDLTIEPPCEADFEDEISHSRVHSPLAKCRFVHMLRAQVKLSLILTELLINATSSDQDDKGKSLMSIGPHARDSQVLLSVSSKLCDWLGDTKDGLMLFEDITLEPLTQPTNLYSCLILFQFHAATNVLNHRQVQLVAQRQPCTNEDMSQLMGIFNGIHTAVCSVNELIRQMVHSGWAKRVPLTITAYIALPFLLNSLDFVFSNEDARPKVYEDTLQYYVSVMNNLQASHQAAIFLAETIQAIVRATEDSLLLDSPEITCPPPGSWREIFSYRPQLFLRICWALDWAIANGQTADRSTVLQCIFQDSTSLVPELQLVSGIPSAPLDILSLMNSNAHASTSAAHVLRADEVLSIFQLDLPIAGDEGPSLTWFLDSALNEALGCIPP</sequence>
<keyword evidence="4" id="KW-0804">Transcription</keyword>
<protein>
    <submittedName>
        <fullName evidence="8">Fungal-specific transcription factor domain-containing protein</fullName>
    </submittedName>
</protein>
<evidence type="ECO:0000256" key="2">
    <source>
        <dbReference type="ARBA" id="ARBA00023015"/>
    </source>
</evidence>
<evidence type="ECO:0000256" key="3">
    <source>
        <dbReference type="ARBA" id="ARBA00023125"/>
    </source>
</evidence>
<dbReference type="InterPro" id="IPR001138">
    <property type="entry name" value="Zn2Cys6_DnaBD"/>
</dbReference>
<proteinExistence type="predicted"/>
<keyword evidence="3" id="KW-0238">DNA-binding</keyword>
<reference evidence="8 9" key="1">
    <citation type="submission" date="2024-07" db="EMBL/GenBank/DDBJ databases">
        <title>Section-level genome sequencing and comparative genomics of Aspergillus sections Usti and Cavernicolus.</title>
        <authorList>
            <consortium name="Lawrence Berkeley National Laboratory"/>
            <person name="Nybo J.L."/>
            <person name="Vesth T.C."/>
            <person name="Theobald S."/>
            <person name="Frisvad J.C."/>
            <person name="Larsen T.O."/>
            <person name="Kjaerboelling I."/>
            <person name="Rothschild-Mancinelli K."/>
            <person name="Lyhne E.K."/>
            <person name="Kogle M.E."/>
            <person name="Barry K."/>
            <person name="Clum A."/>
            <person name="Na H."/>
            <person name="Ledsgaard L."/>
            <person name="Lin J."/>
            <person name="Lipzen A."/>
            <person name="Kuo A."/>
            <person name="Riley R."/>
            <person name="Mondo S."/>
            <person name="Labutti K."/>
            <person name="Haridas S."/>
            <person name="Pangalinan J."/>
            <person name="Salamov A.A."/>
            <person name="Simmons B.A."/>
            <person name="Magnuson J.K."/>
            <person name="Chen J."/>
            <person name="Drula E."/>
            <person name="Henrissat B."/>
            <person name="Wiebenga A."/>
            <person name="Lubbers R.J."/>
            <person name="Gomes A.C."/>
            <person name="Makela M.R."/>
            <person name="Stajich J."/>
            <person name="Grigoriev I.V."/>
            <person name="Mortensen U.H."/>
            <person name="De Vries R.P."/>
            <person name="Baker S.E."/>
            <person name="Andersen M.R."/>
        </authorList>
    </citation>
    <scope>NUCLEOTIDE SEQUENCE [LARGE SCALE GENOMIC DNA]</scope>
    <source>
        <strain evidence="8 9">CBS 209.92</strain>
    </source>
</reference>
<accession>A0ABR4FQ31</accession>
<dbReference type="Pfam" id="PF04082">
    <property type="entry name" value="Fungal_trans"/>
    <property type="match status" value="1"/>
</dbReference>
<gene>
    <name evidence="8" type="ORF">BJX66DRAFT_343173</name>
</gene>
<evidence type="ECO:0000259" key="7">
    <source>
        <dbReference type="PROSITE" id="PS50048"/>
    </source>
</evidence>
<dbReference type="PROSITE" id="PS00463">
    <property type="entry name" value="ZN2_CY6_FUNGAL_1"/>
    <property type="match status" value="1"/>
</dbReference>
<keyword evidence="2" id="KW-0805">Transcription regulation</keyword>
<keyword evidence="1" id="KW-0479">Metal-binding</keyword>
<dbReference type="SMART" id="SM00066">
    <property type="entry name" value="GAL4"/>
    <property type="match status" value="1"/>
</dbReference>
<dbReference type="PANTHER" id="PTHR47425">
    <property type="entry name" value="FARB-RELATED"/>
    <property type="match status" value="1"/>
</dbReference>
<dbReference type="Proteomes" id="UP001610563">
    <property type="component" value="Unassembled WGS sequence"/>
</dbReference>